<dbReference type="InterPro" id="IPR013848">
    <property type="entry name" value="Methylthiotransferase_N"/>
</dbReference>
<feature type="region of interest" description="Disordered" evidence="9">
    <location>
        <begin position="434"/>
        <end position="455"/>
    </location>
</feature>
<dbReference type="InterPro" id="IPR002792">
    <property type="entry name" value="TRAM_dom"/>
</dbReference>
<evidence type="ECO:0000313" key="12">
    <source>
        <dbReference type="EMBL" id="TET58499.1"/>
    </source>
</evidence>
<dbReference type="GO" id="GO:0006400">
    <property type="term" value="P:tRNA modification"/>
    <property type="evidence" value="ECO:0007669"/>
    <property type="project" value="InterPro"/>
</dbReference>
<keyword evidence="1 8" id="KW-0004">4Fe-4S</keyword>
<reference evidence="12 13" key="1">
    <citation type="submission" date="2019-03" db="EMBL/GenBank/DDBJ databases">
        <title>Metabolic potential of uncultured bacteria and archaea associated with petroleum seepage in deep-sea sediments.</title>
        <authorList>
            <person name="Dong X."/>
            <person name="Hubert C."/>
        </authorList>
    </citation>
    <scope>NUCLEOTIDE SEQUENCE [LARGE SCALE GENOMIC DNA]</scope>
    <source>
        <strain evidence="12">E29_bin52</strain>
    </source>
</reference>
<feature type="domain" description="MTTase N-terminal" evidence="10">
    <location>
        <begin position="1"/>
        <end position="115"/>
    </location>
</feature>
<dbReference type="GO" id="GO:0035599">
    <property type="term" value="F:aspartic acid methylthiotransferase activity"/>
    <property type="evidence" value="ECO:0007669"/>
    <property type="project" value="TreeGrafter"/>
</dbReference>
<dbReference type="GO" id="GO:0005840">
    <property type="term" value="C:ribosome"/>
    <property type="evidence" value="ECO:0007669"/>
    <property type="project" value="UniProtKB-KW"/>
</dbReference>
<feature type="binding site" evidence="8">
    <location>
        <position position="78"/>
    </location>
    <ligand>
        <name>[4Fe-4S] cluster</name>
        <dbReference type="ChEBI" id="CHEBI:49883"/>
        <label>1</label>
    </ligand>
</feature>
<dbReference type="Pfam" id="PF18693">
    <property type="entry name" value="TRAM_2"/>
    <property type="match status" value="1"/>
</dbReference>
<dbReference type="AlphaFoldDB" id="A0A523VV76"/>
<comment type="function">
    <text evidence="8">Catalyzes the methylthiolation of an aspartic acid residue of ribosomal protein uS12.</text>
</comment>
<keyword evidence="7 8" id="KW-0411">Iron-sulfur</keyword>
<dbReference type="PROSITE" id="PS01278">
    <property type="entry name" value="MTTASE_RADICAL"/>
    <property type="match status" value="1"/>
</dbReference>
<keyword evidence="12" id="KW-0687">Ribonucleoprotein</keyword>
<evidence type="ECO:0000313" key="13">
    <source>
        <dbReference type="Proteomes" id="UP000319130"/>
    </source>
</evidence>
<dbReference type="GO" id="GO:0005829">
    <property type="term" value="C:cytosol"/>
    <property type="evidence" value="ECO:0007669"/>
    <property type="project" value="TreeGrafter"/>
</dbReference>
<evidence type="ECO:0000256" key="4">
    <source>
        <dbReference type="ARBA" id="ARBA00022691"/>
    </source>
</evidence>
<keyword evidence="4 8" id="KW-0949">S-adenosyl-L-methionine</keyword>
<organism evidence="12 13">
    <name type="scientific">Aerophobetes bacterium</name>
    <dbReference type="NCBI Taxonomy" id="2030807"/>
    <lineage>
        <taxon>Bacteria</taxon>
        <taxon>Candidatus Aerophobota</taxon>
    </lineage>
</organism>
<comment type="subcellular location">
    <subcellularLocation>
        <location evidence="8">Cytoplasm</location>
    </subcellularLocation>
</comment>
<feature type="binding site" evidence="8">
    <location>
        <position position="46"/>
    </location>
    <ligand>
        <name>[4Fe-4S] cluster</name>
        <dbReference type="ChEBI" id="CHEBI:49883"/>
        <label>1</label>
    </ligand>
</feature>
<keyword evidence="2 8" id="KW-0963">Cytoplasm</keyword>
<dbReference type="InterPro" id="IPR005840">
    <property type="entry name" value="Ribosomal_uS12_MeSTrfase_RimO"/>
</dbReference>
<dbReference type="NCBIfam" id="TIGR01125">
    <property type="entry name" value="30S ribosomal protein S12 methylthiotransferase RimO"/>
    <property type="match status" value="1"/>
</dbReference>
<gene>
    <name evidence="8 12" type="primary">rimO</name>
    <name evidence="12" type="ORF">E3J48_08830</name>
</gene>
<dbReference type="InterPro" id="IPR012340">
    <property type="entry name" value="NA-bd_OB-fold"/>
</dbReference>
<dbReference type="InterPro" id="IPR007197">
    <property type="entry name" value="rSAM"/>
</dbReference>
<evidence type="ECO:0000256" key="6">
    <source>
        <dbReference type="ARBA" id="ARBA00023004"/>
    </source>
</evidence>
<feature type="domain" description="Radical SAM core" evidence="11">
    <location>
        <begin position="139"/>
        <end position="368"/>
    </location>
</feature>
<dbReference type="Gene3D" id="2.40.50.140">
    <property type="entry name" value="Nucleic acid-binding proteins"/>
    <property type="match status" value="1"/>
</dbReference>
<dbReference type="InterPro" id="IPR058240">
    <property type="entry name" value="rSAM_sf"/>
</dbReference>
<dbReference type="SFLD" id="SFLDS00029">
    <property type="entry name" value="Radical_SAM"/>
    <property type="match status" value="1"/>
</dbReference>
<evidence type="ECO:0000256" key="1">
    <source>
        <dbReference type="ARBA" id="ARBA00022485"/>
    </source>
</evidence>
<dbReference type="InterPro" id="IPR020612">
    <property type="entry name" value="Methylthiotransferase_CS"/>
</dbReference>
<protein>
    <recommendedName>
        <fullName evidence="8">Ribosomal protein uS12 methylthiotransferase RimO</fullName>
        <shortName evidence="8">uS12 MTTase</shortName>
        <shortName evidence="8">uS12 methylthiotransferase</shortName>
        <ecNumber evidence="8">2.8.4.4</ecNumber>
    </recommendedName>
    <alternativeName>
        <fullName evidence="8">Ribosomal protein uS12 (aspartate-C(3))-methylthiotransferase</fullName>
    </alternativeName>
    <alternativeName>
        <fullName evidence="8">Ribosome maturation factor RimO</fullName>
    </alternativeName>
</protein>
<keyword evidence="3 8" id="KW-0808">Transferase</keyword>
<dbReference type="Proteomes" id="UP000319130">
    <property type="component" value="Unassembled WGS sequence"/>
</dbReference>
<evidence type="ECO:0000256" key="8">
    <source>
        <dbReference type="HAMAP-Rule" id="MF_01865"/>
    </source>
</evidence>
<evidence type="ECO:0000256" key="2">
    <source>
        <dbReference type="ARBA" id="ARBA00022490"/>
    </source>
</evidence>
<feature type="binding site" evidence="8">
    <location>
        <position position="157"/>
    </location>
    <ligand>
        <name>[4Fe-4S] cluster</name>
        <dbReference type="ChEBI" id="CHEBI:49883"/>
        <label>2</label>
        <note>4Fe-4S-S-AdoMet</note>
    </ligand>
</feature>
<dbReference type="PANTHER" id="PTHR43837">
    <property type="entry name" value="RIBOSOMAL PROTEIN S12 METHYLTHIOTRANSFERASE RIMO"/>
    <property type="match status" value="1"/>
</dbReference>
<comment type="catalytic activity">
    <reaction evidence="8">
        <text>L-aspartate(89)-[ribosomal protein uS12]-hydrogen + (sulfur carrier)-SH + AH2 + 2 S-adenosyl-L-methionine = 3-methylsulfanyl-L-aspartate(89)-[ribosomal protein uS12]-hydrogen + (sulfur carrier)-H + 5'-deoxyadenosine + L-methionine + A + S-adenosyl-L-homocysteine + 2 H(+)</text>
        <dbReference type="Rhea" id="RHEA:37087"/>
        <dbReference type="Rhea" id="RHEA-COMP:10460"/>
        <dbReference type="Rhea" id="RHEA-COMP:10461"/>
        <dbReference type="Rhea" id="RHEA-COMP:14737"/>
        <dbReference type="Rhea" id="RHEA-COMP:14739"/>
        <dbReference type="ChEBI" id="CHEBI:13193"/>
        <dbReference type="ChEBI" id="CHEBI:15378"/>
        <dbReference type="ChEBI" id="CHEBI:17319"/>
        <dbReference type="ChEBI" id="CHEBI:17499"/>
        <dbReference type="ChEBI" id="CHEBI:29917"/>
        <dbReference type="ChEBI" id="CHEBI:29961"/>
        <dbReference type="ChEBI" id="CHEBI:57844"/>
        <dbReference type="ChEBI" id="CHEBI:57856"/>
        <dbReference type="ChEBI" id="CHEBI:59789"/>
        <dbReference type="ChEBI" id="CHEBI:64428"/>
        <dbReference type="ChEBI" id="CHEBI:73599"/>
        <dbReference type="EC" id="2.8.4.4"/>
    </reaction>
</comment>
<dbReference type="InterPro" id="IPR005839">
    <property type="entry name" value="Methylthiotransferase"/>
</dbReference>
<dbReference type="InterPro" id="IPR023404">
    <property type="entry name" value="rSAM_horseshoe"/>
</dbReference>
<keyword evidence="12" id="KW-0689">Ribosomal protein</keyword>
<dbReference type="SMART" id="SM00729">
    <property type="entry name" value="Elp3"/>
    <property type="match status" value="1"/>
</dbReference>
<evidence type="ECO:0000259" key="11">
    <source>
        <dbReference type="PROSITE" id="PS51918"/>
    </source>
</evidence>
<evidence type="ECO:0000259" key="10">
    <source>
        <dbReference type="PROSITE" id="PS51449"/>
    </source>
</evidence>
<dbReference type="InterPro" id="IPR038135">
    <property type="entry name" value="Methylthiotransferase_N_sf"/>
</dbReference>
<dbReference type="PROSITE" id="PS51449">
    <property type="entry name" value="MTTASE_N"/>
    <property type="match status" value="1"/>
</dbReference>
<sequence>MKIKLISLGCPKNLVDSEVILGKLGERGHSFTSWSDEADIIIINTCSFIKEARREAYTVISGAIREKGISQRIVVCGCLPQLEKRELFRHYPEIDALLGSADFCEIDGVVDALANGASGLFSVNAPRFLYNSSFPRLLATPPSYAYLKIAEGCSNRCSYCLVPQLRGKYRSRPIDDIVKEARALVGLGVSELILIAQDTTFYGRDLSKKASLARLIEKLETIEKLKWVRLLYTHPAHLTLSLIRTMASLKRVCRYIDLPLQHTHNEILARMRRPQFKVVERLINQLRERIPEIAIRTTFLLGFPGERESHFQKLLKDVEKFKFDWVGAFTYSPEKGTSAYSLGPKVPSSVKGRRYRELMKIQRSITCQKNERFIGKGYLVLVDGKDEGHTEFQCPGIDGKIFLEDGHKPGEMILARVSAVKDYYDLTTEKKGTKKRRAAKSSCPSCQRRIGPKMN</sequence>
<dbReference type="HAMAP" id="MF_01865">
    <property type="entry name" value="MTTase_RimO"/>
    <property type="match status" value="1"/>
</dbReference>
<accession>A0A523VV76</accession>
<keyword evidence="6 8" id="KW-0408">Iron</keyword>
<feature type="binding site" evidence="8">
    <location>
        <position position="153"/>
    </location>
    <ligand>
        <name>[4Fe-4S] cluster</name>
        <dbReference type="ChEBI" id="CHEBI:49883"/>
        <label>2</label>
        <note>4Fe-4S-S-AdoMet</note>
    </ligand>
</feature>
<evidence type="ECO:0000256" key="5">
    <source>
        <dbReference type="ARBA" id="ARBA00022723"/>
    </source>
</evidence>
<dbReference type="InterPro" id="IPR006638">
    <property type="entry name" value="Elp3/MiaA/NifB-like_rSAM"/>
</dbReference>
<dbReference type="CDD" id="cd01335">
    <property type="entry name" value="Radical_SAM"/>
    <property type="match status" value="1"/>
</dbReference>
<dbReference type="GO" id="GO:0046872">
    <property type="term" value="F:metal ion binding"/>
    <property type="evidence" value="ECO:0007669"/>
    <property type="project" value="UniProtKB-KW"/>
</dbReference>
<comment type="caution">
    <text evidence="12">The sequence shown here is derived from an EMBL/GenBank/DDBJ whole genome shotgun (WGS) entry which is preliminary data.</text>
</comment>
<dbReference type="SUPFAM" id="SSF102114">
    <property type="entry name" value="Radical SAM enzymes"/>
    <property type="match status" value="1"/>
</dbReference>
<comment type="cofactor">
    <cofactor evidence="8">
        <name>[4Fe-4S] cluster</name>
        <dbReference type="ChEBI" id="CHEBI:49883"/>
    </cofactor>
    <text evidence="8">Binds 2 [4Fe-4S] clusters. One cluster is coordinated with 3 cysteines and an exchangeable S-adenosyl-L-methionine.</text>
</comment>
<dbReference type="SFLD" id="SFLDF00274">
    <property type="entry name" value="ribosomal_protein_S12_methylth"/>
    <property type="match status" value="1"/>
</dbReference>
<dbReference type="GO" id="GO:0103039">
    <property type="term" value="F:protein methylthiotransferase activity"/>
    <property type="evidence" value="ECO:0007669"/>
    <property type="project" value="UniProtKB-EC"/>
</dbReference>
<dbReference type="PANTHER" id="PTHR43837:SF1">
    <property type="entry name" value="RIBOSOMAL PROTEIN US12 METHYLTHIOTRANSFERASE RIMO"/>
    <property type="match status" value="1"/>
</dbReference>
<dbReference type="Gene3D" id="3.80.30.20">
    <property type="entry name" value="tm_1862 like domain"/>
    <property type="match status" value="1"/>
</dbReference>
<evidence type="ECO:0000256" key="9">
    <source>
        <dbReference type="SAM" id="MobiDB-lite"/>
    </source>
</evidence>
<feature type="binding site" evidence="8">
    <location>
        <position position="160"/>
    </location>
    <ligand>
        <name>[4Fe-4S] cluster</name>
        <dbReference type="ChEBI" id="CHEBI:49883"/>
        <label>2</label>
        <note>4Fe-4S-S-AdoMet</note>
    </ligand>
</feature>
<feature type="binding site" evidence="8">
    <location>
        <position position="10"/>
    </location>
    <ligand>
        <name>[4Fe-4S] cluster</name>
        <dbReference type="ChEBI" id="CHEBI:49883"/>
        <label>1</label>
    </ligand>
</feature>
<dbReference type="Gene3D" id="3.40.50.12160">
    <property type="entry name" value="Methylthiotransferase, N-terminal domain"/>
    <property type="match status" value="1"/>
</dbReference>
<keyword evidence="5 8" id="KW-0479">Metal-binding</keyword>
<dbReference type="NCBIfam" id="TIGR00089">
    <property type="entry name" value="MiaB/RimO family radical SAM methylthiotransferase"/>
    <property type="match status" value="1"/>
</dbReference>
<evidence type="ECO:0000256" key="3">
    <source>
        <dbReference type="ARBA" id="ARBA00022679"/>
    </source>
</evidence>
<dbReference type="Pfam" id="PF00919">
    <property type="entry name" value="UPF0004"/>
    <property type="match status" value="1"/>
</dbReference>
<dbReference type="Pfam" id="PF04055">
    <property type="entry name" value="Radical_SAM"/>
    <property type="match status" value="1"/>
</dbReference>
<dbReference type="EC" id="2.8.4.4" evidence="8"/>
<dbReference type="SFLD" id="SFLDG01082">
    <property type="entry name" value="B12-binding_domain_containing"/>
    <property type="match status" value="1"/>
</dbReference>
<name>A0A523VV76_UNCAE</name>
<comment type="similarity">
    <text evidence="8">Belongs to the methylthiotransferase family. RimO subfamily.</text>
</comment>
<dbReference type="FunFam" id="3.80.30.20:FF:000001">
    <property type="entry name" value="tRNA-2-methylthio-N(6)-dimethylallyladenosine synthase 2"/>
    <property type="match status" value="1"/>
</dbReference>
<dbReference type="SFLD" id="SFLDG01061">
    <property type="entry name" value="methylthiotransferase"/>
    <property type="match status" value="1"/>
</dbReference>
<dbReference type="EMBL" id="SOIZ01000410">
    <property type="protein sequence ID" value="TET58499.1"/>
    <property type="molecule type" value="Genomic_DNA"/>
</dbReference>
<dbReference type="PROSITE" id="PS51918">
    <property type="entry name" value="RADICAL_SAM"/>
    <property type="match status" value="1"/>
</dbReference>
<evidence type="ECO:0000256" key="7">
    <source>
        <dbReference type="ARBA" id="ARBA00023014"/>
    </source>
</evidence>
<dbReference type="GO" id="GO:0051539">
    <property type="term" value="F:4 iron, 4 sulfur cluster binding"/>
    <property type="evidence" value="ECO:0007669"/>
    <property type="project" value="UniProtKB-UniRule"/>
</dbReference>
<proteinExistence type="inferred from homology"/>